<gene>
    <name evidence="1" type="ORF">H8S64_19945</name>
</gene>
<evidence type="ECO:0000313" key="1">
    <source>
        <dbReference type="EMBL" id="MBC5623373.1"/>
    </source>
</evidence>
<evidence type="ECO:0000313" key="2">
    <source>
        <dbReference type="Proteomes" id="UP000646484"/>
    </source>
</evidence>
<keyword evidence="2" id="KW-1185">Reference proteome</keyword>
<comment type="caution">
    <text evidence="1">The sequence shown here is derived from an EMBL/GenBank/DDBJ whole genome shotgun (WGS) entry which is preliminary data.</text>
</comment>
<reference evidence="1 2" key="1">
    <citation type="submission" date="2020-08" db="EMBL/GenBank/DDBJ databases">
        <title>Genome public.</title>
        <authorList>
            <person name="Liu C."/>
            <person name="Sun Q."/>
        </authorList>
    </citation>
    <scope>NUCLEOTIDE SEQUENCE [LARGE SCALE GENOMIC DNA]</scope>
    <source>
        <strain evidence="1 2">NSJ-56</strain>
    </source>
</reference>
<organism evidence="1 2">
    <name type="scientific">Butyricimonas hominis</name>
    <dbReference type="NCBI Taxonomy" id="2763032"/>
    <lineage>
        <taxon>Bacteria</taxon>
        <taxon>Pseudomonadati</taxon>
        <taxon>Bacteroidota</taxon>
        <taxon>Bacteroidia</taxon>
        <taxon>Bacteroidales</taxon>
        <taxon>Odoribacteraceae</taxon>
        <taxon>Butyricimonas</taxon>
    </lineage>
</organism>
<protein>
    <submittedName>
        <fullName evidence="1">DUF1848 domain-containing protein</fullName>
    </submittedName>
</protein>
<sequence length="308" mass="35776">MIISASRRTDIPSFYSEWFVNRVKEGYILVPNPFNPKQISQVRLTPDVVDCMVFWTKNAAPMLDKLDALKDFKYYFQFTLNPYGKEIEGNLPTLERRIDTFKRLAEKIGKEKVIWRYDPILTNSKYNTRFHEEAFASIASRLKDHTERCMLGFIDHYTHVRQAVTRHDIHPLSMEEIREMAASFVQTIPDTIHLDTCTVKVDLRDMGIPAGMCIDKELIERIIGYPITARKDKNQRDICQCIESIDIGTYDSCLNGCIYCYANTGKGKLSRNTERHDKHSPKLVGHVLEDDVIKEREMKSLRSDPTLF</sequence>
<dbReference type="Pfam" id="PF08902">
    <property type="entry name" value="DUF1848"/>
    <property type="match status" value="1"/>
</dbReference>
<name>A0ABR7D5X5_9BACT</name>
<dbReference type="Proteomes" id="UP000646484">
    <property type="component" value="Unassembled WGS sequence"/>
</dbReference>
<dbReference type="EMBL" id="JACOOH010000010">
    <property type="protein sequence ID" value="MBC5623373.1"/>
    <property type="molecule type" value="Genomic_DNA"/>
</dbReference>
<accession>A0ABR7D5X5</accession>
<dbReference type="InterPro" id="IPR014998">
    <property type="entry name" value="DUF1848"/>
</dbReference>
<dbReference type="RefSeq" id="WP_186978438.1">
    <property type="nucleotide sequence ID" value="NZ_JACOOH010000010.1"/>
</dbReference>
<proteinExistence type="predicted"/>